<dbReference type="PANTHER" id="PTHR34222">
    <property type="entry name" value="GAG_PRE-INTEGRS DOMAIN-CONTAINING PROTEIN"/>
    <property type="match status" value="1"/>
</dbReference>
<dbReference type="OrthoDB" id="1751612at2759"/>
<reference evidence="1 2" key="1">
    <citation type="submission" date="2018-04" db="EMBL/GenBank/DDBJ databases">
        <authorList>
            <person name="Vogel A."/>
        </authorList>
    </citation>
    <scope>NUCLEOTIDE SEQUENCE [LARGE SCALE GENOMIC DNA]</scope>
</reference>
<keyword evidence="2" id="KW-1185">Reference proteome</keyword>
<name>A0A484K5H6_9ASTE</name>
<accession>A0A484K5H6</accession>
<gene>
    <name evidence="1" type="ORF">CCAM_LOCUS2709</name>
</gene>
<evidence type="ECO:0000313" key="2">
    <source>
        <dbReference type="Proteomes" id="UP000595140"/>
    </source>
</evidence>
<protein>
    <recommendedName>
        <fullName evidence="3">Retrotransposon gag domain-containing protein</fullName>
    </recommendedName>
</protein>
<organism evidence="1 2">
    <name type="scientific">Cuscuta campestris</name>
    <dbReference type="NCBI Taxonomy" id="132261"/>
    <lineage>
        <taxon>Eukaryota</taxon>
        <taxon>Viridiplantae</taxon>
        <taxon>Streptophyta</taxon>
        <taxon>Embryophyta</taxon>
        <taxon>Tracheophyta</taxon>
        <taxon>Spermatophyta</taxon>
        <taxon>Magnoliopsida</taxon>
        <taxon>eudicotyledons</taxon>
        <taxon>Gunneridae</taxon>
        <taxon>Pentapetalae</taxon>
        <taxon>asterids</taxon>
        <taxon>lamiids</taxon>
        <taxon>Solanales</taxon>
        <taxon>Convolvulaceae</taxon>
        <taxon>Cuscuteae</taxon>
        <taxon>Cuscuta</taxon>
        <taxon>Cuscuta subgen. Grammica</taxon>
        <taxon>Cuscuta sect. Cleistogrammica</taxon>
    </lineage>
</organism>
<dbReference type="Proteomes" id="UP000595140">
    <property type="component" value="Unassembled WGS sequence"/>
</dbReference>
<evidence type="ECO:0008006" key="3">
    <source>
        <dbReference type="Google" id="ProtNLM"/>
    </source>
</evidence>
<evidence type="ECO:0000313" key="1">
    <source>
        <dbReference type="EMBL" id="VFQ60933.1"/>
    </source>
</evidence>
<proteinExistence type="predicted"/>
<dbReference type="PANTHER" id="PTHR34222:SF33">
    <property type="entry name" value="RETROTRANSPOSON GAG DOMAIN-CONTAINING PROTEIN"/>
    <property type="match status" value="1"/>
</dbReference>
<dbReference type="AlphaFoldDB" id="A0A484K5H6"/>
<dbReference type="EMBL" id="OOIL02000126">
    <property type="protein sequence ID" value="VFQ60933.1"/>
    <property type="molecule type" value="Genomic_DNA"/>
</dbReference>
<sequence length="418" mass="46890">MASRNTDNSELEERFGQSNGVRLYQLQKEVCSITQGNSDVAAYFTKLKTAWDELNIVCNLPKCTCGAVQALLKYEQDQRLIQFLMGLNSDYNVLRGNILVMRPLPTVSEAYGLVIHEEKQKEIQSSSPFMAEHASLNANNQSTFKPTHTAGDYKGKLDNKKQIYCEHCKKPGHSANKCYRLVGYPKDFKFTKGKKVAAQAFSGEESMMTEEHSRGQDNVALYNQFMQFLSTMRAGDQPYKSNGDSKATTFSAHMAVMQSVGCYCKLYPRSVHSAGPFNEEATGSCALTTDSQQFLHSVSQMQEPRSYEEAKGIPAWEEAMQKELQALHDTGTWAEKSKAPITVVDVFKHTKTKKHDGKTWIDPKNAQLETDFIRLKQMAEESGLKAKKSEAPITVVDAFKHTKTKKHDDGFLTIETNG</sequence>